<evidence type="ECO:0000256" key="6">
    <source>
        <dbReference type="RuleBase" id="RU368024"/>
    </source>
</evidence>
<evidence type="ECO:0000259" key="8">
    <source>
        <dbReference type="Pfam" id="PF02897"/>
    </source>
</evidence>
<evidence type="ECO:0000313" key="9">
    <source>
        <dbReference type="EMBL" id="KAL0480907.1"/>
    </source>
</evidence>
<comment type="catalytic activity">
    <reaction evidence="1">
        <text>Hydrolysis of Pro-|-Xaa &gt;&gt; Ala-|-Xaa in oligopeptides.</text>
        <dbReference type="EC" id="3.4.21.26"/>
    </reaction>
</comment>
<dbReference type="PROSITE" id="PS00708">
    <property type="entry name" value="PRO_ENDOPEP_SER"/>
    <property type="match status" value="1"/>
</dbReference>
<gene>
    <name evidence="9" type="ORF">AKO1_004055</name>
</gene>
<keyword evidence="3 6" id="KW-0645">Protease</keyword>
<dbReference type="Pfam" id="PF00326">
    <property type="entry name" value="Peptidase_S9"/>
    <property type="match status" value="1"/>
</dbReference>
<evidence type="ECO:0000256" key="5">
    <source>
        <dbReference type="ARBA" id="ARBA00022825"/>
    </source>
</evidence>
<dbReference type="GO" id="GO:0004252">
    <property type="term" value="F:serine-type endopeptidase activity"/>
    <property type="evidence" value="ECO:0007669"/>
    <property type="project" value="UniProtKB-UniRule"/>
</dbReference>
<sequence length="740" mass="84311">MLLTRRSVSNLISSTTFRKIMTVYPSIDIAQRDDSVVDDYHGTKISDPYRWLEDPKSEQTKKWISAQNQIFDKYLQDTDKSLVDREKIIKDLTAMMDFEKVGAPFKRGRDNHDGDHIAYYYYKNDGLQNQSVLWKKNSLEPDDKEEVFLDPNTLSEDGTSSLGATSFSEDGHYFAYGVSSKGSDWQTINLKKVSDKQELKDHVLEYCKFTSIAWTHDSKGFYYTRFPKPSVDEEGHSLGSEVDKNENQKVYYHLLSKPNQQDDILVYSDDSHPTWMYGLEVSEDGKYLIISISESTAQVNRLYYAPISDPTQPLNVIKLIDNFDAEYSYITNTDDLFYFMTNKDASLKKVISIPLSDPNQVTEILPQHSTDPLQYVVPINENNLVAVYTHNVQDVIQVYQLQDGKYITDISLPTIGSVIGVSGRRSDTVLMYKFSSFTYAGTTYHYDLNTMQQKVFHETKTSSLIKSGDSFTVKQSWYQSADGTKVPIFIVHSVDTVLDGNNPVWLYGYGGFNIDMKPAFSVTRLFFIQQFGGIFAMPNLRGGGEFGEEWHKYGTLQHKQNVFNDMIAAAQFMISENYTRPEKMWINGGSNGGLLVAAVINQKPELFGAAVPQVGVLDMLRFHKFTIGHFWCSDYGCSDKKDDFEFLIKYSPLHNVKHDAQYPSVLVTTSDHDDRVVPLHSFKYAAELQYRAGPNNKRPLMIRVETKAGHGGGKPLKKVIEESADTFTFVANELKLKYLQ</sequence>
<name>A0AAW2YXA2_9EUKA</name>
<dbReference type="Proteomes" id="UP001431209">
    <property type="component" value="Unassembled WGS sequence"/>
</dbReference>
<evidence type="ECO:0000256" key="1">
    <source>
        <dbReference type="ARBA" id="ARBA00001070"/>
    </source>
</evidence>
<dbReference type="EC" id="3.4.21.-" evidence="6"/>
<dbReference type="SUPFAM" id="SSF53474">
    <property type="entry name" value="alpha/beta-Hydrolases"/>
    <property type="match status" value="1"/>
</dbReference>
<dbReference type="InterPro" id="IPR001375">
    <property type="entry name" value="Peptidase_S9_cat"/>
</dbReference>
<dbReference type="FunFam" id="2.130.10.120:FF:000001">
    <property type="entry name" value="Prolyl endopeptidase"/>
    <property type="match status" value="1"/>
</dbReference>
<organism evidence="9 10">
    <name type="scientific">Acrasis kona</name>
    <dbReference type="NCBI Taxonomy" id="1008807"/>
    <lineage>
        <taxon>Eukaryota</taxon>
        <taxon>Discoba</taxon>
        <taxon>Heterolobosea</taxon>
        <taxon>Tetramitia</taxon>
        <taxon>Eutetramitia</taxon>
        <taxon>Acrasidae</taxon>
        <taxon>Acrasis</taxon>
    </lineage>
</organism>
<dbReference type="SUPFAM" id="SSF50993">
    <property type="entry name" value="Peptidase/esterase 'gauge' domain"/>
    <property type="match status" value="1"/>
</dbReference>
<protein>
    <recommendedName>
        <fullName evidence="6">Prolyl endopeptidase</fullName>
        <ecNumber evidence="6">3.4.21.-</ecNumber>
    </recommendedName>
</protein>
<dbReference type="InterPro" id="IPR029058">
    <property type="entry name" value="AB_hydrolase_fold"/>
</dbReference>
<dbReference type="PANTHER" id="PTHR42881">
    <property type="entry name" value="PROLYL ENDOPEPTIDASE"/>
    <property type="match status" value="1"/>
</dbReference>
<reference evidence="9 10" key="1">
    <citation type="submission" date="2024-03" db="EMBL/GenBank/DDBJ databases">
        <title>The Acrasis kona genome and developmental transcriptomes reveal deep origins of eukaryotic multicellular pathways.</title>
        <authorList>
            <person name="Sheikh S."/>
            <person name="Fu C.-J."/>
            <person name="Brown M.W."/>
            <person name="Baldauf S.L."/>
        </authorList>
    </citation>
    <scope>NUCLEOTIDE SEQUENCE [LARGE SCALE GENOMIC DNA]</scope>
    <source>
        <strain evidence="9 10">ATCC MYA-3509</strain>
    </source>
</reference>
<dbReference type="PANTHER" id="PTHR42881:SF2">
    <property type="entry name" value="PROLYL ENDOPEPTIDASE"/>
    <property type="match status" value="1"/>
</dbReference>
<evidence type="ECO:0000256" key="3">
    <source>
        <dbReference type="ARBA" id="ARBA00022670"/>
    </source>
</evidence>
<evidence type="ECO:0000313" key="10">
    <source>
        <dbReference type="Proteomes" id="UP001431209"/>
    </source>
</evidence>
<dbReference type="InterPro" id="IPR002471">
    <property type="entry name" value="Pept_S9_AS"/>
</dbReference>
<dbReference type="InterPro" id="IPR023302">
    <property type="entry name" value="Pept_S9A_N"/>
</dbReference>
<comment type="caution">
    <text evidence="9">The sequence shown here is derived from an EMBL/GenBank/DDBJ whole genome shotgun (WGS) entry which is preliminary data.</text>
</comment>
<evidence type="ECO:0000259" key="7">
    <source>
        <dbReference type="Pfam" id="PF00326"/>
    </source>
</evidence>
<dbReference type="Pfam" id="PF02897">
    <property type="entry name" value="Peptidase_S9_N"/>
    <property type="match status" value="1"/>
</dbReference>
<keyword evidence="5 6" id="KW-0720">Serine protease</keyword>
<proteinExistence type="inferred from homology"/>
<keyword evidence="4 6" id="KW-0378">Hydrolase</keyword>
<evidence type="ECO:0000256" key="2">
    <source>
        <dbReference type="ARBA" id="ARBA00005228"/>
    </source>
</evidence>
<feature type="domain" description="Peptidase S9A N-terminal" evidence="8">
    <location>
        <begin position="31"/>
        <end position="457"/>
    </location>
</feature>
<dbReference type="InterPro" id="IPR002470">
    <property type="entry name" value="Peptidase_S9A"/>
</dbReference>
<comment type="similarity">
    <text evidence="2 6">Belongs to the peptidase S9A family.</text>
</comment>
<evidence type="ECO:0000256" key="4">
    <source>
        <dbReference type="ARBA" id="ARBA00022801"/>
    </source>
</evidence>
<dbReference type="InterPro" id="IPR051167">
    <property type="entry name" value="Prolyl_oligopep/macrocyclase"/>
</dbReference>
<dbReference type="GO" id="GO:0006508">
    <property type="term" value="P:proteolysis"/>
    <property type="evidence" value="ECO:0007669"/>
    <property type="project" value="UniProtKB-KW"/>
</dbReference>
<dbReference type="GO" id="GO:0005829">
    <property type="term" value="C:cytosol"/>
    <property type="evidence" value="ECO:0007669"/>
    <property type="project" value="TreeGrafter"/>
</dbReference>
<dbReference type="GO" id="GO:0070012">
    <property type="term" value="F:oligopeptidase activity"/>
    <property type="evidence" value="ECO:0007669"/>
    <property type="project" value="TreeGrafter"/>
</dbReference>
<dbReference type="EMBL" id="JAOPGA020000701">
    <property type="protein sequence ID" value="KAL0480907.1"/>
    <property type="molecule type" value="Genomic_DNA"/>
</dbReference>
<feature type="domain" description="Peptidase S9 prolyl oligopeptidase catalytic" evidence="7">
    <location>
        <begin position="519"/>
        <end position="735"/>
    </location>
</feature>
<accession>A0AAW2YXA2</accession>
<keyword evidence="10" id="KW-1185">Reference proteome</keyword>
<dbReference type="FunFam" id="3.40.50.1820:FF:000005">
    <property type="entry name" value="Prolyl endopeptidase"/>
    <property type="match status" value="1"/>
</dbReference>
<dbReference type="Gene3D" id="2.130.10.120">
    <property type="entry name" value="Prolyl oligopeptidase, N-terminal domain"/>
    <property type="match status" value="1"/>
</dbReference>
<dbReference type="Gene3D" id="3.40.50.1820">
    <property type="entry name" value="alpha/beta hydrolase"/>
    <property type="match status" value="1"/>
</dbReference>
<dbReference type="PRINTS" id="PR00862">
    <property type="entry name" value="PROLIGOPTASE"/>
</dbReference>
<dbReference type="AlphaFoldDB" id="A0AAW2YXA2"/>